<evidence type="ECO:0000313" key="1">
    <source>
        <dbReference type="EMBL" id="MPC40600.1"/>
    </source>
</evidence>
<accession>A0A5B7EZT9</accession>
<dbReference type="AlphaFoldDB" id="A0A5B7EZT9"/>
<comment type="caution">
    <text evidence="1">The sequence shown here is derived from an EMBL/GenBank/DDBJ whole genome shotgun (WGS) entry which is preliminary data.</text>
</comment>
<dbReference type="EMBL" id="VSRR010004748">
    <property type="protein sequence ID" value="MPC40600.1"/>
    <property type="molecule type" value="Genomic_DNA"/>
</dbReference>
<name>A0A5B7EZT9_PORTR</name>
<evidence type="ECO:0000313" key="2">
    <source>
        <dbReference type="Proteomes" id="UP000324222"/>
    </source>
</evidence>
<reference evidence="1 2" key="1">
    <citation type="submission" date="2019-05" db="EMBL/GenBank/DDBJ databases">
        <title>Another draft genome of Portunus trituberculatus and its Hox gene families provides insights of decapod evolution.</title>
        <authorList>
            <person name="Jeong J.-H."/>
            <person name="Song I."/>
            <person name="Kim S."/>
            <person name="Choi T."/>
            <person name="Kim D."/>
            <person name="Ryu S."/>
            <person name="Kim W."/>
        </authorList>
    </citation>
    <scope>NUCLEOTIDE SEQUENCE [LARGE SCALE GENOMIC DNA]</scope>
    <source>
        <tissue evidence="1">Muscle</tissue>
    </source>
</reference>
<dbReference type="Proteomes" id="UP000324222">
    <property type="component" value="Unassembled WGS sequence"/>
</dbReference>
<organism evidence="1 2">
    <name type="scientific">Portunus trituberculatus</name>
    <name type="common">Swimming crab</name>
    <name type="synonym">Neptunus trituberculatus</name>
    <dbReference type="NCBI Taxonomy" id="210409"/>
    <lineage>
        <taxon>Eukaryota</taxon>
        <taxon>Metazoa</taxon>
        <taxon>Ecdysozoa</taxon>
        <taxon>Arthropoda</taxon>
        <taxon>Crustacea</taxon>
        <taxon>Multicrustacea</taxon>
        <taxon>Malacostraca</taxon>
        <taxon>Eumalacostraca</taxon>
        <taxon>Eucarida</taxon>
        <taxon>Decapoda</taxon>
        <taxon>Pleocyemata</taxon>
        <taxon>Brachyura</taxon>
        <taxon>Eubrachyura</taxon>
        <taxon>Portunoidea</taxon>
        <taxon>Portunidae</taxon>
        <taxon>Portuninae</taxon>
        <taxon>Portunus</taxon>
    </lineage>
</organism>
<sequence length="75" mass="8586">MAGSMQEEWWWLPPAPPALSGSREKKSLFEKVDDFTFMYKGLFDGPLLYCGQSLLGWDWKRTLLRKGFTVPGDNG</sequence>
<protein>
    <submittedName>
        <fullName evidence="1">Uncharacterized protein</fullName>
    </submittedName>
</protein>
<gene>
    <name evidence="1" type="ORF">E2C01_034162</name>
</gene>
<proteinExistence type="predicted"/>
<keyword evidence="2" id="KW-1185">Reference proteome</keyword>